<protein>
    <submittedName>
        <fullName evidence="1">Uncharacterized protein</fullName>
    </submittedName>
</protein>
<dbReference type="Proteomes" id="UP000095743">
    <property type="component" value="Chromosome"/>
</dbReference>
<name>A0A1D8GE30_9FIRM</name>
<evidence type="ECO:0000313" key="1">
    <source>
        <dbReference type="EMBL" id="AOT69156.1"/>
    </source>
</evidence>
<dbReference type="OrthoDB" id="9942741at2"/>
<dbReference type="EMBL" id="CP017269">
    <property type="protein sequence ID" value="AOT69156.1"/>
    <property type="molecule type" value="Genomic_DNA"/>
</dbReference>
<dbReference type="RefSeq" id="WP_069974722.1">
    <property type="nucleotide sequence ID" value="NZ_CP017269.1"/>
</dbReference>
<organism evidence="1 2">
    <name type="scientific">Geosporobacter ferrireducens</name>
    <dbReference type="NCBI Taxonomy" id="1424294"/>
    <lineage>
        <taxon>Bacteria</taxon>
        <taxon>Bacillati</taxon>
        <taxon>Bacillota</taxon>
        <taxon>Clostridia</taxon>
        <taxon>Peptostreptococcales</taxon>
        <taxon>Thermotaleaceae</taxon>
        <taxon>Geosporobacter</taxon>
    </lineage>
</organism>
<gene>
    <name evidence="1" type="ORF">Gferi_06020</name>
</gene>
<dbReference type="KEGG" id="gfe:Gferi_06020"/>
<keyword evidence="2" id="KW-1185">Reference proteome</keyword>
<dbReference type="AlphaFoldDB" id="A0A1D8GE30"/>
<evidence type="ECO:0000313" key="2">
    <source>
        <dbReference type="Proteomes" id="UP000095743"/>
    </source>
</evidence>
<proteinExistence type="predicted"/>
<accession>A0A1D8GE30</accession>
<reference evidence="1 2" key="1">
    <citation type="submission" date="2016-09" db="EMBL/GenBank/DDBJ databases">
        <title>Genomic analysis reveals versatility of anaerobic energy metabolism of Geosporobacter ferrireducens IRF9 of phylum Firmicutes.</title>
        <authorList>
            <person name="Kim S.-J."/>
        </authorList>
    </citation>
    <scope>NUCLEOTIDE SEQUENCE [LARGE SCALE GENOMIC DNA]</scope>
    <source>
        <strain evidence="1 2">IRF9</strain>
    </source>
</reference>
<dbReference type="STRING" id="1424294.Gferi_06020"/>
<sequence>MFERFSKYNYTITLPSSTSKEVIEWFERMQDDQRLAEELVMLVYDYIKDNHPITEQHLSFEKNQIPQDNQYIDEASFLDSLYDWQESNLAAFKEEQKEKKKMLSV</sequence>